<evidence type="ECO:0000313" key="1">
    <source>
        <dbReference type="EMBL" id="CUS57680.1"/>
    </source>
</evidence>
<gene>
    <name evidence="1" type="ORF">MGWOODY_Hyp2376</name>
</gene>
<name>A0A160U0N9_9ZZZZ</name>
<protein>
    <submittedName>
        <fullName evidence="1">Uncharacterized protein</fullName>
    </submittedName>
</protein>
<organism evidence="1">
    <name type="scientific">hydrothermal vent metagenome</name>
    <dbReference type="NCBI Taxonomy" id="652676"/>
    <lineage>
        <taxon>unclassified sequences</taxon>
        <taxon>metagenomes</taxon>
        <taxon>ecological metagenomes</taxon>
    </lineage>
</organism>
<sequence length="85" mass="9104">MRRTHFDRKDLIGAACAALAIGLIGFLALDGWARADCRELLRFGDFASAEGDVTDPELAALEARLRAGQGTIEEAACVQQIGLPF</sequence>
<reference evidence="1" key="1">
    <citation type="submission" date="2015-10" db="EMBL/GenBank/DDBJ databases">
        <authorList>
            <person name="Gilbert D.G."/>
        </authorList>
    </citation>
    <scope>NUCLEOTIDE SEQUENCE</scope>
</reference>
<accession>A0A160U0N9</accession>
<dbReference type="EMBL" id="CZQD01000046">
    <property type="protein sequence ID" value="CUS57680.1"/>
    <property type="molecule type" value="Genomic_DNA"/>
</dbReference>
<dbReference type="AlphaFoldDB" id="A0A160U0N9"/>
<proteinExistence type="predicted"/>